<protein>
    <recommendedName>
        <fullName evidence="2">histidine kinase</fullName>
        <ecNumber evidence="2">2.7.13.3</ecNumber>
    </recommendedName>
</protein>
<keyword evidence="4" id="KW-0808">Transferase</keyword>
<dbReference type="EMBL" id="VGIR01000045">
    <property type="protein sequence ID" value="MBM3331827.1"/>
    <property type="molecule type" value="Genomic_DNA"/>
</dbReference>
<dbReference type="PROSITE" id="PS50109">
    <property type="entry name" value="HIS_KIN"/>
    <property type="match status" value="1"/>
</dbReference>
<feature type="region of interest" description="Disordered" evidence="9">
    <location>
        <begin position="420"/>
        <end position="526"/>
    </location>
</feature>
<dbReference type="Gene3D" id="3.30.565.10">
    <property type="entry name" value="Histidine kinase-like ATPase, C-terminal domain"/>
    <property type="match status" value="1"/>
</dbReference>
<sequence length="602" mass="65000">MRAVVAGSDNMLRLLDASLRVVRRARTATGVRHVLAGSFSCPRASEFMVVTDDGYLRVMDQGMNPLGEIRLGAGGLFFDVTPVRYHGRDRLLMHEADGDKSNWSLLDVVPLPVTGLSIPLVQAVSAVAGLTFAFAMILLGFRYRQTRDMRLVVLGLTGQAGVVEIGKRGQVRHTNQKARELLGGEALPAGPLVQAAQAALAEPPGATPKELPVALRGGMTVLARAARVRSGVMLTLEDISAVEYLQRVKAWAPVAQKLAHGIKNPLGTIMGAVEQIEIAVDRGRPKAEGRSQKTEGRSAEGGGGEEVKIQRPEAKSQDEEQRADEKVKKYVGYVKDEVTRLKKMTDAFMRFTKLNPPALEPRNMNELVRKVVAKYEGAMAKGISLELNLDDNLPPVALDEEGMANVLDIVIENAIEAMSTGRGSTTKAPRHQGSLVRASDSELTTKTQRHEAPERASTDCTDSRDGSARTPGPVNPGTPQRVLRIRTAVWSPATKTPRHEGSDTTPTDYADYTDSQTRTPGPLDPRAHVSIEVEDTGPGVPEKYLDKVFEPYFTHGKVDGTGLGLALAKKIVEDHKGRMEITSKEGEGTTVSIVLPTAGNGE</sequence>
<dbReference type="Pfam" id="PF02518">
    <property type="entry name" value="HATPase_c"/>
    <property type="match status" value="1"/>
</dbReference>
<dbReference type="SUPFAM" id="SSF55874">
    <property type="entry name" value="ATPase domain of HSP90 chaperone/DNA topoisomerase II/histidine kinase"/>
    <property type="match status" value="2"/>
</dbReference>
<feature type="transmembrane region" description="Helical" evidence="10">
    <location>
        <begin position="120"/>
        <end position="141"/>
    </location>
</feature>
<evidence type="ECO:0000256" key="2">
    <source>
        <dbReference type="ARBA" id="ARBA00012438"/>
    </source>
</evidence>
<feature type="compositionally biased region" description="Basic and acidic residues" evidence="9">
    <location>
        <begin position="283"/>
        <end position="298"/>
    </location>
</feature>
<evidence type="ECO:0000313" key="12">
    <source>
        <dbReference type="EMBL" id="MBM3331827.1"/>
    </source>
</evidence>
<dbReference type="PANTHER" id="PTHR43065:SF10">
    <property type="entry name" value="PEROXIDE STRESS-ACTIVATED HISTIDINE KINASE MAK3"/>
    <property type="match status" value="1"/>
</dbReference>
<organism evidence="12 13">
    <name type="scientific">candidate division WOR-3 bacterium</name>
    <dbReference type="NCBI Taxonomy" id="2052148"/>
    <lineage>
        <taxon>Bacteria</taxon>
        <taxon>Bacteria division WOR-3</taxon>
    </lineage>
</organism>
<evidence type="ECO:0000256" key="4">
    <source>
        <dbReference type="ARBA" id="ARBA00022679"/>
    </source>
</evidence>
<evidence type="ECO:0000256" key="9">
    <source>
        <dbReference type="SAM" id="MobiDB-lite"/>
    </source>
</evidence>
<keyword evidence="10" id="KW-0472">Membrane</keyword>
<feature type="compositionally biased region" description="Low complexity" evidence="9">
    <location>
        <begin position="503"/>
        <end position="514"/>
    </location>
</feature>
<comment type="caution">
    <text evidence="12">The sequence shown here is derived from an EMBL/GenBank/DDBJ whole genome shotgun (WGS) entry which is preliminary data.</text>
</comment>
<dbReference type="InterPro" id="IPR005467">
    <property type="entry name" value="His_kinase_dom"/>
</dbReference>
<comment type="catalytic activity">
    <reaction evidence="1">
        <text>ATP + protein L-histidine = ADP + protein N-phospho-L-histidine.</text>
        <dbReference type="EC" id="2.7.13.3"/>
    </reaction>
</comment>
<keyword evidence="6" id="KW-0418">Kinase</keyword>
<dbReference type="InterPro" id="IPR036890">
    <property type="entry name" value="HATPase_C_sf"/>
</dbReference>
<keyword evidence="8" id="KW-0902">Two-component regulatory system</keyword>
<dbReference type="SMART" id="SM00387">
    <property type="entry name" value="HATPase_c"/>
    <property type="match status" value="1"/>
</dbReference>
<dbReference type="InterPro" id="IPR003594">
    <property type="entry name" value="HATPase_dom"/>
</dbReference>
<reference evidence="12" key="1">
    <citation type="submission" date="2019-03" db="EMBL/GenBank/DDBJ databases">
        <title>Lake Tanganyika Metagenome-Assembled Genomes (MAGs).</title>
        <authorList>
            <person name="Tran P."/>
        </authorList>
    </citation>
    <scope>NUCLEOTIDE SEQUENCE</scope>
    <source>
        <strain evidence="12">K_DeepCast_150m_m2_040</strain>
    </source>
</reference>
<dbReference type="Gene3D" id="1.10.287.130">
    <property type="match status" value="1"/>
</dbReference>
<keyword evidence="5" id="KW-0547">Nucleotide-binding</keyword>
<dbReference type="GO" id="GO:0000160">
    <property type="term" value="P:phosphorelay signal transduction system"/>
    <property type="evidence" value="ECO:0007669"/>
    <property type="project" value="UniProtKB-KW"/>
</dbReference>
<evidence type="ECO:0000256" key="10">
    <source>
        <dbReference type="SAM" id="Phobius"/>
    </source>
</evidence>
<evidence type="ECO:0000256" key="3">
    <source>
        <dbReference type="ARBA" id="ARBA00022553"/>
    </source>
</evidence>
<evidence type="ECO:0000256" key="1">
    <source>
        <dbReference type="ARBA" id="ARBA00000085"/>
    </source>
</evidence>
<dbReference type="PANTHER" id="PTHR43065">
    <property type="entry name" value="SENSOR HISTIDINE KINASE"/>
    <property type="match status" value="1"/>
</dbReference>
<gene>
    <name evidence="12" type="ORF">FJY68_08260</name>
</gene>
<feature type="compositionally biased region" description="Basic and acidic residues" evidence="9">
    <location>
        <begin position="305"/>
        <end position="322"/>
    </location>
</feature>
<evidence type="ECO:0000256" key="7">
    <source>
        <dbReference type="ARBA" id="ARBA00022840"/>
    </source>
</evidence>
<dbReference type="AlphaFoldDB" id="A0A938BTP1"/>
<keyword evidence="10" id="KW-0812">Transmembrane</keyword>
<dbReference type="PRINTS" id="PR00344">
    <property type="entry name" value="BCTRLSENSOR"/>
</dbReference>
<evidence type="ECO:0000313" key="13">
    <source>
        <dbReference type="Proteomes" id="UP000779900"/>
    </source>
</evidence>
<dbReference type="Proteomes" id="UP000779900">
    <property type="component" value="Unassembled WGS sequence"/>
</dbReference>
<keyword evidence="7" id="KW-0067">ATP-binding</keyword>
<dbReference type="GO" id="GO:0005524">
    <property type="term" value="F:ATP binding"/>
    <property type="evidence" value="ECO:0007669"/>
    <property type="project" value="UniProtKB-KW"/>
</dbReference>
<evidence type="ECO:0000259" key="11">
    <source>
        <dbReference type="PROSITE" id="PS50109"/>
    </source>
</evidence>
<dbReference type="GO" id="GO:0004673">
    <property type="term" value="F:protein histidine kinase activity"/>
    <property type="evidence" value="ECO:0007669"/>
    <property type="project" value="UniProtKB-EC"/>
</dbReference>
<keyword evidence="3" id="KW-0597">Phosphoprotein</keyword>
<evidence type="ECO:0000256" key="5">
    <source>
        <dbReference type="ARBA" id="ARBA00022741"/>
    </source>
</evidence>
<feature type="region of interest" description="Disordered" evidence="9">
    <location>
        <begin position="283"/>
        <end position="322"/>
    </location>
</feature>
<keyword evidence="10" id="KW-1133">Transmembrane helix</keyword>
<feature type="compositionally biased region" description="Basic and acidic residues" evidence="9">
    <location>
        <begin position="448"/>
        <end position="467"/>
    </location>
</feature>
<name>A0A938BTP1_UNCW3</name>
<evidence type="ECO:0000256" key="6">
    <source>
        <dbReference type="ARBA" id="ARBA00022777"/>
    </source>
</evidence>
<dbReference type="InterPro" id="IPR004358">
    <property type="entry name" value="Sig_transdc_His_kin-like_C"/>
</dbReference>
<evidence type="ECO:0000256" key="8">
    <source>
        <dbReference type="ARBA" id="ARBA00023012"/>
    </source>
</evidence>
<feature type="domain" description="Histidine kinase" evidence="11">
    <location>
        <begin position="257"/>
        <end position="599"/>
    </location>
</feature>
<dbReference type="EC" id="2.7.13.3" evidence="2"/>
<accession>A0A938BTP1</accession>
<proteinExistence type="predicted"/>